<keyword evidence="3" id="KW-1185">Reference proteome</keyword>
<sequence>MKKYLFGLAIILLAGSLLPAIVKGQDKERIIADSKKARAAFVKTDKLMDALFDHSYGYVIFPNVGKGAAGVGGAAGRGAVYEKGRFIGLAKMIQVTAGFQFGGQAYREVVFFEDKAALDHFKDNKLEFSGQASAIAAKEGAAANVKYRDGVLVFSQEKGGLMLEAALGGQKFTYQPHAK</sequence>
<organism evidence="2 3">
    <name type="scientific">Chitinophaga ginsengisoli</name>
    <dbReference type="NCBI Taxonomy" id="363837"/>
    <lineage>
        <taxon>Bacteria</taxon>
        <taxon>Pseudomonadati</taxon>
        <taxon>Bacteroidota</taxon>
        <taxon>Chitinophagia</taxon>
        <taxon>Chitinophagales</taxon>
        <taxon>Chitinophagaceae</taxon>
        <taxon>Chitinophaga</taxon>
    </lineage>
</organism>
<dbReference type="EMBL" id="PYGK01000018">
    <property type="protein sequence ID" value="PSL23367.1"/>
    <property type="molecule type" value="Genomic_DNA"/>
</dbReference>
<proteinExistence type="predicted"/>
<gene>
    <name evidence="2" type="ORF">CLV42_11884</name>
</gene>
<reference evidence="2 3" key="1">
    <citation type="submission" date="2018-03" db="EMBL/GenBank/DDBJ databases">
        <title>Genomic Encyclopedia of Archaeal and Bacterial Type Strains, Phase II (KMG-II): from individual species to whole genera.</title>
        <authorList>
            <person name="Goeker M."/>
        </authorList>
    </citation>
    <scope>NUCLEOTIDE SEQUENCE [LARGE SCALE GENOMIC DNA]</scope>
    <source>
        <strain evidence="2 3">DSM 18107</strain>
    </source>
</reference>
<dbReference type="AlphaFoldDB" id="A0A2P8FNS6"/>
<dbReference type="OrthoDB" id="5405772at2"/>
<dbReference type="RefSeq" id="WP_106605478.1">
    <property type="nucleotide sequence ID" value="NZ_PYGK01000018.1"/>
</dbReference>
<name>A0A2P8FNS6_9BACT</name>
<comment type="caution">
    <text evidence="2">The sequence shown here is derived from an EMBL/GenBank/DDBJ whole genome shotgun (WGS) entry which is preliminary data.</text>
</comment>
<feature type="domain" description="Ysc84 actin-binding" evidence="1">
    <location>
        <begin position="95"/>
        <end position="173"/>
    </location>
</feature>
<accession>A0A2P8FNS6</accession>
<protein>
    <submittedName>
        <fullName evidence="2">Lipid-binding SYLF domain-containing protein</fullName>
    </submittedName>
</protein>
<evidence type="ECO:0000313" key="2">
    <source>
        <dbReference type="EMBL" id="PSL23367.1"/>
    </source>
</evidence>
<evidence type="ECO:0000313" key="3">
    <source>
        <dbReference type="Proteomes" id="UP000240978"/>
    </source>
</evidence>
<dbReference type="Pfam" id="PF04366">
    <property type="entry name" value="Ysc84"/>
    <property type="match status" value="1"/>
</dbReference>
<evidence type="ECO:0000259" key="1">
    <source>
        <dbReference type="Pfam" id="PF04366"/>
    </source>
</evidence>
<dbReference type="InterPro" id="IPR007461">
    <property type="entry name" value="Ysc84_actin-binding"/>
</dbReference>
<dbReference type="Proteomes" id="UP000240978">
    <property type="component" value="Unassembled WGS sequence"/>
</dbReference>